<evidence type="ECO:0000313" key="2">
    <source>
        <dbReference type="EMBL" id="GEO12509.1"/>
    </source>
</evidence>
<feature type="chain" id="PRO_5021920677" evidence="1">
    <location>
        <begin position="29"/>
        <end position="76"/>
    </location>
</feature>
<evidence type="ECO:0000256" key="1">
    <source>
        <dbReference type="SAM" id="SignalP"/>
    </source>
</evidence>
<proteinExistence type="predicted"/>
<keyword evidence="3" id="KW-1185">Reference proteome</keyword>
<keyword evidence="1" id="KW-0732">Signal</keyword>
<dbReference type="EMBL" id="BJYU01000001">
    <property type="protein sequence ID" value="GEO12509.1"/>
    <property type="molecule type" value="Genomic_DNA"/>
</dbReference>
<dbReference type="Proteomes" id="UP000321085">
    <property type="component" value="Unassembled WGS sequence"/>
</dbReference>
<accession>A0A512BKK2</accession>
<dbReference type="AlphaFoldDB" id="A0A512BKK2"/>
<comment type="caution">
    <text evidence="2">The sequence shown here is derived from an EMBL/GenBank/DDBJ whole genome shotgun (WGS) entry which is preliminary data.</text>
</comment>
<protein>
    <submittedName>
        <fullName evidence="2">Uncharacterized protein</fullName>
    </submittedName>
</protein>
<name>A0A512BKK2_9HYPH</name>
<feature type="signal peptide" evidence="1">
    <location>
        <begin position="1"/>
        <end position="28"/>
    </location>
</feature>
<reference evidence="2 3" key="1">
    <citation type="submission" date="2019-07" db="EMBL/GenBank/DDBJ databases">
        <title>Whole genome shotgun sequence of Microvirga aerophila NBRC 106136.</title>
        <authorList>
            <person name="Hosoyama A."/>
            <person name="Uohara A."/>
            <person name="Ohji S."/>
            <person name="Ichikawa N."/>
        </authorList>
    </citation>
    <scope>NUCLEOTIDE SEQUENCE [LARGE SCALE GENOMIC DNA]</scope>
    <source>
        <strain evidence="2 3">NBRC 106136</strain>
    </source>
</reference>
<organism evidence="2 3">
    <name type="scientific">Microvirga aerophila</name>
    <dbReference type="NCBI Taxonomy" id="670291"/>
    <lineage>
        <taxon>Bacteria</taxon>
        <taxon>Pseudomonadati</taxon>
        <taxon>Pseudomonadota</taxon>
        <taxon>Alphaproteobacteria</taxon>
        <taxon>Hyphomicrobiales</taxon>
        <taxon>Methylobacteriaceae</taxon>
        <taxon>Microvirga</taxon>
    </lineage>
</organism>
<gene>
    <name evidence="2" type="ORF">MAE02_02050</name>
</gene>
<sequence>MVSSPTSAATVWAWAALAISVVPRNATATMDDFMVVSIMGFPAQSGRRWGYTAGKGADAPHSEFFVEAASKTGTPV</sequence>
<evidence type="ECO:0000313" key="3">
    <source>
        <dbReference type="Proteomes" id="UP000321085"/>
    </source>
</evidence>